<dbReference type="EMBL" id="CAJVPV010011249">
    <property type="protein sequence ID" value="CAG8659249.1"/>
    <property type="molecule type" value="Genomic_DNA"/>
</dbReference>
<organism evidence="2 3">
    <name type="scientific">Acaulospora morrowiae</name>
    <dbReference type="NCBI Taxonomy" id="94023"/>
    <lineage>
        <taxon>Eukaryota</taxon>
        <taxon>Fungi</taxon>
        <taxon>Fungi incertae sedis</taxon>
        <taxon>Mucoromycota</taxon>
        <taxon>Glomeromycotina</taxon>
        <taxon>Glomeromycetes</taxon>
        <taxon>Diversisporales</taxon>
        <taxon>Acaulosporaceae</taxon>
        <taxon>Acaulospora</taxon>
    </lineage>
</organism>
<sequence>MCPEPQKKVDYMEKDGEAVLVNDELDKGQVLIYDKLLVTHDSLNPYNKMSYEDVRITIPKNFMRSSHRTETKNEGDELATNPGQNNKNLDDRDQGGEDEFVQNTKVKHDKEEDGQSNDQYEEIKIAENWLNKERERSNKTKMTYLMKIPSKEIWMNIPNEYAQSISLHQCLIVRPPGEKKKKKRRLVHRKLRFGRF</sequence>
<reference evidence="2" key="1">
    <citation type="submission" date="2021-06" db="EMBL/GenBank/DDBJ databases">
        <authorList>
            <person name="Kallberg Y."/>
            <person name="Tangrot J."/>
            <person name="Rosling A."/>
        </authorList>
    </citation>
    <scope>NUCLEOTIDE SEQUENCE</scope>
    <source>
        <strain evidence="2">CL551</strain>
    </source>
</reference>
<dbReference type="Proteomes" id="UP000789342">
    <property type="component" value="Unassembled WGS sequence"/>
</dbReference>
<keyword evidence="3" id="KW-1185">Reference proteome</keyword>
<protein>
    <submittedName>
        <fullName evidence="2">2549_t:CDS:1</fullName>
    </submittedName>
</protein>
<dbReference type="AlphaFoldDB" id="A0A9N9H608"/>
<comment type="caution">
    <text evidence="2">The sequence shown here is derived from an EMBL/GenBank/DDBJ whole genome shotgun (WGS) entry which is preliminary data.</text>
</comment>
<evidence type="ECO:0000256" key="1">
    <source>
        <dbReference type="SAM" id="MobiDB-lite"/>
    </source>
</evidence>
<gene>
    <name evidence="2" type="ORF">AMORRO_LOCUS10332</name>
</gene>
<name>A0A9N9H608_9GLOM</name>
<evidence type="ECO:0000313" key="3">
    <source>
        <dbReference type="Proteomes" id="UP000789342"/>
    </source>
</evidence>
<evidence type="ECO:0000313" key="2">
    <source>
        <dbReference type="EMBL" id="CAG8659249.1"/>
    </source>
</evidence>
<feature type="region of interest" description="Disordered" evidence="1">
    <location>
        <begin position="65"/>
        <end position="96"/>
    </location>
</feature>
<proteinExistence type="predicted"/>
<accession>A0A9N9H608</accession>